<evidence type="ECO:0000256" key="1">
    <source>
        <dbReference type="SAM" id="MobiDB-lite"/>
    </source>
</evidence>
<reference evidence="2 3" key="1">
    <citation type="submission" date="2019-05" db="EMBL/GenBank/DDBJ databases">
        <authorList>
            <person name="Hariharan J."/>
            <person name="Choudoir M.J."/>
            <person name="Diebold P."/>
            <person name="Panke-Buisse K."/>
            <person name="Buckley D.H."/>
        </authorList>
    </citation>
    <scope>NUCLEOTIDE SEQUENCE [LARGE SCALE GENOMIC DNA]</scope>
    <source>
        <strain evidence="2 3">SUN51</strain>
    </source>
</reference>
<feature type="compositionally biased region" description="Polar residues" evidence="1">
    <location>
        <begin position="10"/>
        <end position="22"/>
    </location>
</feature>
<organism evidence="2 3">
    <name type="scientific">Streptomyces apricus</name>
    <dbReference type="NCBI Taxonomy" id="1828112"/>
    <lineage>
        <taxon>Bacteria</taxon>
        <taxon>Bacillati</taxon>
        <taxon>Actinomycetota</taxon>
        <taxon>Actinomycetes</taxon>
        <taxon>Kitasatosporales</taxon>
        <taxon>Streptomycetaceae</taxon>
        <taxon>Streptomyces</taxon>
    </lineage>
</organism>
<accession>A0A5B0BH72</accession>
<gene>
    <name evidence="2" type="ORF">FGF04_10320</name>
</gene>
<evidence type="ECO:0000313" key="3">
    <source>
        <dbReference type="Proteomes" id="UP000324965"/>
    </source>
</evidence>
<dbReference type="Proteomes" id="UP000324965">
    <property type="component" value="Unassembled WGS sequence"/>
</dbReference>
<sequence length="82" mass="8796">MVGNRVLTGAATTQGGFCQTEASLRKSRSEPCRAPRSQRQGARHGGAGHVRPRPDGQLPGGVRIEYVEWDEAQWGRAGGRPA</sequence>
<name>A0A5B0BH72_9ACTN</name>
<protein>
    <submittedName>
        <fullName evidence="2">Uncharacterized protein</fullName>
    </submittedName>
</protein>
<comment type="caution">
    <text evidence="2">The sequence shown here is derived from an EMBL/GenBank/DDBJ whole genome shotgun (WGS) entry which is preliminary data.</text>
</comment>
<feature type="region of interest" description="Disordered" evidence="1">
    <location>
        <begin position="1"/>
        <end position="59"/>
    </location>
</feature>
<feature type="compositionally biased region" description="Basic and acidic residues" evidence="1">
    <location>
        <begin position="23"/>
        <end position="33"/>
    </location>
</feature>
<dbReference type="AlphaFoldDB" id="A0A5B0BH72"/>
<evidence type="ECO:0000313" key="2">
    <source>
        <dbReference type="EMBL" id="KAA0940309.1"/>
    </source>
</evidence>
<proteinExistence type="predicted"/>
<keyword evidence="3" id="KW-1185">Reference proteome</keyword>
<dbReference type="OrthoDB" id="1492945at2"/>
<dbReference type="EMBL" id="VDFC01000029">
    <property type="protein sequence ID" value="KAA0940309.1"/>
    <property type="molecule type" value="Genomic_DNA"/>
</dbReference>